<evidence type="ECO:0000256" key="5">
    <source>
        <dbReference type="ARBA" id="ARBA00023136"/>
    </source>
</evidence>
<keyword evidence="2" id="KW-1003">Cell membrane</keyword>
<dbReference type="Pfam" id="PF06146">
    <property type="entry name" value="PsiE"/>
    <property type="match status" value="1"/>
</dbReference>
<feature type="transmembrane region" description="Helical" evidence="6">
    <location>
        <begin position="57"/>
        <end position="74"/>
    </location>
</feature>
<evidence type="ECO:0000256" key="4">
    <source>
        <dbReference type="ARBA" id="ARBA00022989"/>
    </source>
</evidence>
<evidence type="ECO:0000256" key="6">
    <source>
        <dbReference type="SAM" id="Phobius"/>
    </source>
</evidence>
<dbReference type="AlphaFoldDB" id="A0A1M6CJU5"/>
<dbReference type="RefSeq" id="WP_072905276.1">
    <property type="nucleotide sequence ID" value="NZ_FQZT01000001.1"/>
</dbReference>
<protein>
    <submittedName>
        <fullName evidence="7">Uncharacterized membrane protein, DUF373 family</fullName>
    </submittedName>
</protein>
<name>A0A1M6CJU5_MALRU</name>
<evidence type="ECO:0000256" key="1">
    <source>
        <dbReference type="ARBA" id="ARBA00004651"/>
    </source>
</evidence>
<feature type="transmembrane region" description="Helical" evidence="6">
    <location>
        <begin position="115"/>
        <end position="135"/>
    </location>
</feature>
<proteinExistence type="predicted"/>
<evidence type="ECO:0000313" key="7">
    <source>
        <dbReference type="EMBL" id="SHI61292.1"/>
    </source>
</evidence>
<dbReference type="EMBL" id="FQZT01000001">
    <property type="protein sequence ID" value="SHI61292.1"/>
    <property type="molecule type" value="Genomic_DNA"/>
</dbReference>
<keyword evidence="4 6" id="KW-1133">Transmembrane helix</keyword>
<evidence type="ECO:0000313" key="8">
    <source>
        <dbReference type="Proteomes" id="UP000184171"/>
    </source>
</evidence>
<gene>
    <name evidence="7" type="ORF">SAMN02745165_00552</name>
</gene>
<comment type="subcellular location">
    <subcellularLocation>
        <location evidence="1">Cell membrane</location>
        <topology evidence="1">Multi-pass membrane protein</topology>
    </subcellularLocation>
</comment>
<reference evidence="7 8" key="1">
    <citation type="submission" date="2016-11" db="EMBL/GenBank/DDBJ databases">
        <authorList>
            <person name="Jaros S."/>
            <person name="Januszkiewicz K."/>
            <person name="Wedrychowicz H."/>
        </authorList>
    </citation>
    <scope>NUCLEOTIDE SEQUENCE [LARGE SCALE GENOMIC DNA]</scope>
    <source>
        <strain evidence="7 8">DSM 5091</strain>
    </source>
</reference>
<dbReference type="GO" id="GO:0005886">
    <property type="term" value="C:plasma membrane"/>
    <property type="evidence" value="ECO:0007669"/>
    <property type="project" value="UniProtKB-SubCell"/>
</dbReference>
<evidence type="ECO:0000256" key="3">
    <source>
        <dbReference type="ARBA" id="ARBA00022692"/>
    </source>
</evidence>
<keyword evidence="3 6" id="KW-0812">Transmembrane</keyword>
<feature type="transmembrane region" description="Helical" evidence="6">
    <location>
        <begin position="12"/>
        <end position="37"/>
    </location>
</feature>
<sequence length="148" mass="16306">MKRLLFGTKGYQWFELLTVAVLTLLVAVSVVLTLTHAGYELFHSIGAGVHKFGHDQFVTVFGAFMTVLIALEFNHTVLPEISSGTPIVKVRAVILVALLALARKMVLVDYHKEDWASLFGLAALVLAATVAYWVVRKDELEGKASKEH</sequence>
<keyword evidence="5 6" id="KW-0472">Membrane</keyword>
<accession>A0A1M6CJU5</accession>
<evidence type="ECO:0000256" key="2">
    <source>
        <dbReference type="ARBA" id="ARBA00022475"/>
    </source>
</evidence>
<organism evidence="7 8">
    <name type="scientific">Malonomonas rubra DSM 5091</name>
    <dbReference type="NCBI Taxonomy" id="1122189"/>
    <lineage>
        <taxon>Bacteria</taxon>
        <taxon>Pseudomonadati</taxon>
        <taxon>Thermodesulfobacteriota</taxon>
        <taxon>Desulfuromonadia</taxon>
        <taxon>Desulfuromonadales</taxon>
        <taxon>Geopsychrobacteraceae</taxon>
        <taxon>Malonomonas</taxon>
    </lineage>
</organism>
<keyword evidence="8" id="KW-1185">Reference proteome</keyword>
<dbReference type="STRING" id="1122189.SAMN02745165_00552"/>
<feature type="transmembrane region" description="Helical" evidence="6">
    <location>
        <begin position="86"/>
        <end position="103"/>
    </location>
</feature>
<dbReference type="OrthoDB" id="598027at2"/>
<dbReference type="InterPro" id="IPR020948">
    <property type="entry name" value="P_starv_induced_PsiE-like"/>
</dbReference>
<dbReference type="Proteomes" id="UP000184171">
    <property type="component" value="Unassembled WGS sequence"/>
</dbReference>